<dbReference type="Proteomes" id="UP000625711">
    <property type="component" value="Unassembled WGS sequence"/>
</dbReference>
<keyword evidence="3" id="KW-1185">Reference proteome</keyword>
<name>A0A834IS89_RHYFE</name>
<evidence type="ECO:0000313" key="2">
    <source>
        <dbReference type="EMBL" id="KAF7285066.1"/>
    </source>
</evidence>
<keyword evidence="1" id="KW-1133">Transmembrane helix</keyword>
<dbReference type="AlphaFoldDB" id="A0A834IS89"/>
<keyword evidence="1" id="KW-0472">Membrane</keyword>
<sequence length="368" mass="43129">MTKVPPNSKNITNVYGLEHDIFSLLIEDKNIPVQYTLIKNESIRYFIDNKEGYDVILGRLREPLPITGHNFATSYPWLVDKIIICRDNNTNRYVFDKVHELLTFAARITITIYFIFIMIGLWAISKLKNQKPMSFLESIDITNRIMIGASVKIPKNPGMRVIIFAAVGFQVFFMVIYQTKFITDLTGTPVQLSENNEIETISSYCENLQVYMNEDTQELVQDVSTTNKNQSAVKLYSEIEYTSRNNTDLYNVCFEEKNMFTPLVWVFSRKFFLIEIINRKLLRLVDAGFVQYHQNKYVLRQDTMANEKAKMSINIDYVLPLFLMHLNLHLKRWQNMKYLFSYEYKIDIERVVNATLIGNSDLNLEKET</sequence>
<gene>
    <name evidence="2" type="ORF">GWI33_011917</name>
</gene>
<feature type="transmembrane region" description="Helical" evidence="1">
    <location>
        <begin position="161"/>
        <end position="179"/>
    </location>
</feature>
<dbReference type="EMBL" id="JAACXV010000061">
    <property type="protein sequence ID" value="KAF7285066.1"/>
    <property type="molecule type" value="Genomic_DNA"/>
</dbReference>
<comment type="caution">
    <text evidence="2">The sequence shown here is derived from an EMBL/GenBank/DDBJ whole genome shotgun (WGS) entry which is preliminary data.</text>
</comment>
<feature type="transmembrane region" description="Helical" evidence="1">
    <location>
        <begin position="104"/>
        <end position="124"/>
    </location>
</feature>
<organism evidence="2 3">
    <name type="scientific">Rhynchophorus ferrugineus</name>
    <name type="common">Red palm weevil</name>
    <name type="synonym">Curculio ferrugineus</name>
    <dbReference type="NCBI Taxonomy" id="354439"/>
    <lineage>
        <taxon>Eukaryota</taxon>
        <taxon>Metazoa</taxon>
        <taxon>Ecdysozoa</taxon>
        <taxon>Arthropoda</taxon>
        <taxon>Hexapoda</taxon>
        <taxon>Insecta</taxon>
        <taxon>Pterygota</taxon>
        <taxon>Neoptera</taxon>
        <taxon>Endopterygota</taxon>
        <taxon>Coleoptera</taxon>
        <taxon>Polyphaga</taxon>
        <taxon>Cucujiformia</taxon>
        <taxon>Curculionidae</taxon>
        <taxon>Dryophthorinae</taxon>
        <taxon>Rhynchophorus</taxon>
    </lineage>
</organism>
<evidence type="ECO:0000256" key="1">
    <source>
        <dbReference type="SAM" id="Phobius"/>
    </source>
</evidence>
<proteinExistence type="predicted"/>
<evidence type="ECO:0000313" key="3">
    <source>
        <dbReference type="Proteomes" id="UP000625711"/>
    </source>
</evidence>
<accession>A0A834IS89</accession>
<keyword evidence="1" id="KW-0812">Transmembrane</keyword>
<protein>
    <submittedName>
        <fullName evidence="2">Uncharacterized protein</fullName>
    </submittedName>
</protein>
<reference evidence="2" key="1">
    <citation type="submission" date="2020-08" db="EMBL/GenBank/DDBJ databases">
        <title>Genome sequencing and assembly of the red palm weevil Rhynchophorus ferrugineus.</title>
        <authorList>
            <person name="Dias G.B."/>
            <person name="Bergman C.M."/>
            <person name="Manee M."/>
        </authorList>
    </citation>
    <scope>NUCLEOTIDE SEQUENCE</scope>
    <source>
        <strain evidence="2">AA-2017</strain>
        <tissue evidence="2">Whole larva</tissue>
    </source>
</reference>